<sequence>MSESNSGRTALVTGGAVGIGKGIALALAARGFDLAISHCGEEEQALTTAEAIERNHGRYRRYRRGAGGEISVHEYASRVDACPPAGRHLGPAIGAPAAAQSVLQKQNETDHL</sequence>
<evidence type="ECO:0000313" key="2">
    <source>
        <dbReference type="Proteomes" id="UP000031967"/>
    </source>
</evidence>
<organism evidence="1 2">
    <name type="scientific">Gordoniibacillus kamchatkensis</name>
    <dbReference type="NCBI Taxonomy" id="1590651"/>
    <lineage>
        <taxon>Bacteria</taxon>
        <taxon>Bacillati</taxon>
        <taxon>Bacillota</taxon>
        <taxon>Bacilli</taxon>
        <taxon>Bacillales</taxon>
        <taxon>Paenibacillaceae</taxon>
        <taxon>Gordoniibacillus</taxon>
    </lineage>
</organism>
<evidence type="ECO:0000313" key="1">
    <source>
        <dbReference type="EMBL" id="KIL38641.1"/>
    </source>
</evidence>
<dbReference type="InterPro" id="IPR036291">
    <property type="entry name" value="NAD(P)-bd_dom_sf"/>
</dbReference>
<reference evidence="1 2" key="1">
    <citation type="submission" date="2014-12" db="EMBL/GenBank/DDBJ databases">
        <title>Draft genome sequence of Paenibacillus kamchatkensis strain B-2647.</title>
        <authorList>
            <person name="Karlyshev A.V."/>
            <person name="Kudryashova E.B."/>
        </authorList>
    </citation>
    <scope>NUCLEOTIDE SEQUENCE [LARGE SCALE GENOMIC DNA]</scope>
    <source>
        <strain evidence="1 2">VKM B-2647</strain>
    </source>
</reference>
<dbReference type="RefSeq" id="WP_197081170.1">
    <property type="nucleotide sequence ID" value="NZ_JXAK01000055.1"/>
</dbReference>
<keyword evidence="2" id="KW-1185">Reference proteome</keyword>
<name>A0ABR5AC74_9BACL</name>
<dbReference type="SUPFAM" id="SSF51735">
    <property type="entry name" value="NAD(P)-binding Rossmann-fold domains"/>
    <property type="match status" value="1"/>
</dbReference>
<proteinExistence type="predicted"/>
<protein>
    <submittedName>
        <fullName evidence="1">Uncharacterized protein</fullName>
    </submittedName>
</protein>
<accession>A0ABR5AC74</accession>
<dbReference type="EMBL" id="JXAK01000055">
    <property type="protein sequence ID" value="KIL38641.1"/>
    <property type="molecule type" value="Genomic_DNA"/>
</dbReference>
<comment type="caution">
    <text evidence="1">The sequence shown here is derived from an EMBL/GenBank/DDBJ whole genome shotgun (WGS) entry which is preliminary data.</text>
</comment>
<gene>
    <name evidence="1" type="ORF">SD70_25065</name>
</gene>
<dbReference type="Gene3D" id="3.40.50.720">
    <property type="entry name" value="NAD(P)-binding Rossmann-like Domain"/>
    <property type="match status" value="1"/>
</dbReference>
<dbReference type="Proteomes" id="UP000031967">
    <property type="component" value="Unassembled WGS sequence"/>
</dbReference>